<accession>A0A0B6XZ05</accession>
<evidence type="ECO:0000313" key="1">
    <source>
        <dbReference type="EMBL" id="CEK49302.1"/>
    </source>
</evidence>
<sequence length="66" mass="7575">ATQDWRKKDKKNVCFDENKFSLSNETFLFVHCCSSASILLFPISGHNLPTVHNYIGIKRSLKSVFI</sequence>
<feature type="non-terminal residue" evidence="1">
    <location>
        <position position="1"/>
    </location>
</feature>
<dbReference type="AlphaFoldDB" id="A0A0B6XZ05"/>
<dbReference type="EMBL" id="HACG01002437">
    <property type="protein sequence ID" value="CEK49302.1"/>
    <property type="molecule type" value="Transcribed_RNA"/>
</dbReference>
<proteinExistence type="predicted"/>
<reference evidence="1" key="1">
    <citation type="submission" date="2014-12" db="EMBL/GenBank/DDBJ databases">
        <title>Insight into the proteome of Arion vulgaris.</title>
        <authorList>
            <person name="Aradska J."/>
            <person name="Bulat T."/>
            <person name="Smidak R."/>
            <person name="Sarate P."/>
            <person name="Gangsoo J."/>
            <person name="Sialana F."/>
            <person name="Bilban M."/>
            <person name="Lubec G."/>
        </authorList>
    </citation>
    <scope>NUCLEOTIDE SEQUENCE</scope>
    <source>
        <tissue evidence="1">Skin</tissue>
    </source>
</reference>
<protein>
    <submittedName>
        <fullName evidence="1">Uncharacterized protein</fullName>
    </submittedName>
</protein>
<organism evidence="1">
    <name type="scientific">Arion vulgaris</name>
    <dbReference type="NCBI Taxonomy" id="1028688"/>
    <lineage>
        <taxon>Eukaryota</taxon>
        <taxon>Metazoa</taxon>
        <taxon>Spiralia</taxon>
        <taxon>Lophotrochozoa</taxon>
        <taxon>Mollusca</taxon>
        <taxon>Gastropoda</taxon>
        <taxon>Heterobranchia</taxon>
        <taxon>Euthyneura</taxon>
        <taxon>Panpulmonata</taxon>
        <taxon>Eupulmonata</taxon>
        <taxon>Stylommatophora</taxon>
        <taxon>Helicina</taxon>
        <taxon>Arionoidea</taxon>
        <taxon>Arionidae</taxon>
        <taxon>Arion</taxon>
    </lineage>
</organism>
<name>A0A0B6XZ05_9EUPU</name>
<gene>
    <name evidence="1" type="primary">ORF7220</name>
</gene>